<feature type="compositionally biased region" description="Low complexity" evidence="1">
    <location>
        <begin position="181"/>
        <end position="190"/>
    </location>
</feature>
<protein>
    <submittedName>
        <fullName evidence="4">Uncharacterized protein</fullName>
    </submittedName>
</protein>
<name>A0A8C5ECW3_GOUWI</name>
<dbReference type="OrthoDB" id="10071013at2759"/>
<accession>A0A8C5ECW3</accession>
<feature type="compositionally biased region" description="Polar residues" evidence="1">
    <location>
        <begin position="50"/>
        <end position="80"/>
    </location>
</feature>
<feature type="transmembrane region" description="Helical" evidence="2">
    <location>
        <begin position="283"/>
        <end position="304"/>
    </location>
</feature>
<evidence type="ECO:0000313" key="5">
    <source>
        <dbReference type="Proteomes" id="UP000694680"/>
    </source>
</evidence>
<evidence type="ECO:0000313" key="4">
    <source>
        <dbReference type="Ensembl" id="ENSGWIP00000018866.1"/>
    </source>
</evidence>
<feature type="compositionally biased region" description="Low complexity" evidence="1">
    <location>
        <begin position="94"/>
        <end position="118"/>
    </location>
</feature>
<gene>
    <name evidence="4" type="primary">wu:fa25f02</name>
</gene>
<evidence type="ECO:0000256" key="2">
    <source>
        <dbReference type="SAM" id="Phobius"/>
    </source>
</evidence>
<feature type="chain" id="PRO_5034029010" evidence="3">
    <location>
        <begin position="32"/>
        <end position="332"/>
    </location>
</feature>
<dbReference type="Ensembl" id="ENSGWIT00000020775.1">
    <property type="protein sequence ID" value="ENSGWIP00000018866.1"/>
    <property type="gene ID" value="ENSGWIG00000010382.1"/>
</dbReference>
<dbReference type="InterPro" id="IPR041056">
    <property type="entry name" value="DUF5585"/>
</dbReference>
<feature type="signal peptide" evidence="3">
    <location>
        <begin position="1"/>
        <end position="31"/>
    </location>
</feature>
<feature type="compositionally biased region" description="Polar residues" evidence="1">
    <location>
        <begin position="160"/>
        <end position="180"/>
    </location>
</feature>
<evidence type="ECO:0000256" key="3">
    <source>
        <dbReference type="SAM" id="SignalP"/>
    </source>
</evidence>
<keyword evidence="2" id="KW-0472">Membrane</keyword>
<reference evidence="4" key="3">
    <citation type="submission" date="2025-09" db="UniProtKB">
        <authorList>
            <consortium name="Ensembl"/>
        </authorList>
    </citation>
    <scope>IDENTIFICATION</scope>
</reference>
<reference evidence="4" key="2">
    <citation type="submission" date="2025-08" db="UniProtKB">
        <authorList>
            <consortium name="Ensembl"/>
        </authorList>
    </citation>
    <scope>IDENTIFICATION</scope>
</reference>
<proteinExistence type="predicted"/>
<reference evidence="4" key="1">
    <citation type="submission" date="2020-06" db="EMBL/GenBank/DDBJ databases">
        <authorList>
            <consortium name="Wellcome Sanger Institute Data Sharing"/>
        </authorList>
    </citation>
    <scope>NUCLEOTIDE SEQUENCE [LARGE SCALE GENOMIC DNA]</scope>
</reference>
<dbReference type="Pfam" id="PF17823">
    <property type="entry name" value="DUF5585"/>
    <property type="match status" value="1"/>
</dbReference>
<feature type="compositionally biased region" description="Polar residues" evidence="1">
    <location>
        <begin position="119"/>
        <end position="141"/>
    </location>
</feature>
<feature type="compositionally biased region" description="Polar residues" evidence="1">
    <location>
        <begin position="214"/>
        <end position="238"/>
    </location>
</feature>
<keyword evidence="3" id="KW-0732">Signal</keyword>
<evidence type="ECO:0000256" key="1">
    <source>
        <dbReference type="SAM" id="MobiDB-lite"/>
    </source>
</evidence>
<organism evidence="4 5">
    <name type="scientific">Gouania willdenowi</name>
    <name type="common">Blunt-snouted clingfish</name>
    <name type="synonym">Lepadogaster willdenowi</name>
    <dbReference type="NCBI Taxonomy" id="441366"/>
    <lineage>
        <taxon>Eukaryota</taxon>
        <taxon>Metazoa</taxon>
        <taxon>Chordata</taxon>
        <taxon>Craniata</taxon>
        <taxon>Vertebrata</taxon>
        <taxon>Euteleostomi</taxon>
        <taxon>Actinopterygii</taxon>
        <taxon>Neopterygii</taxon>
        <taxon>Teleostei</taxon>
        <taxon>Neoteleostei</taxon>
        <taxon>Acanthomorphata</taxon>
        <taxon>Ovalentaria</taxon>
        <taxon>Blenniimorphae</taxon>
        <taxon>Blenniiformes</taxon>
        <taxon>Gobiesocoidei</taxon>
        <taxon>Gobiesocidae</taxon>
        <taxon>Gobiesocinae</taxon>
        <taxon>Gouania</taxon>
    </lineage>
</organism>
<dbReference type="AlphaFoldDB" id="A0A8C5ECW3"/>
<dbReference type="Proteomes" id="UP000694680">
    <property type="component" value="Chromosome 6"/>
</dbReference>
<dbReference type="CTD" id="125637697"/>
<feature type="compositionally biased region" description="Polar residues" evidence="1">
    <location>
        <begin position="191"/>
        <end position="207"/>
    </location>
</feature>
<keyword evidence="2" id="KW-0812">Transmembrane</keyword>
<keyword evidence="5" id="KW-1185">Reference proteome</keyword>
<keyword evidence="2" id="KW-1133">Transmembrane helix</keyword>
<feature type="region of interest" description="Disordered" evidence="1">
    <location>
        <begin position="50"/>
        <end position="257"/>
    </location>
</feature>
<sequence length="332" mass="34688">MSKYYWMLRRSPSLCCILCLLLLLLANSSQSVTKKVLPDPPDRLLQANCSSSCNESDVPTQKVSKSSSSNGTAATVQEDSTPVPGLNGSNKIVTTQAQTSPNSSSSLTPSVTLNTNSTKAPSTQPSKNPNASIPLTASPTSVPALKPSTHPTSAEAFSKSVPTTAPRSRPSLTAYLNKSHTTATASTVTTPLGSVSTTSKSQATTTREAPKPPSTTDTGRPETTGSSAVQPVHTTTVSPAPASRAADVASTPGDDREPIATVTRVSLVEAAGVALSRQLVDTASLLAVLLFGLLFFLVTVAVFTTQAYESYRRKDYTQVDYLINGMYSDSGV</sequence>